<dbReference type="Pfam" id="PF00226">
    <property type="entry name" value="DnaJ"/>
    <property type="match status" value="1"/>
</dbReference>
<feature type="compositionally biased region" description="Polar residues" evidence="2">
    <location>
        <begin position="219"/>
        <end position="247"/>
    </location>
</feature>
<evidence type="ECO:0000256" key="2">
    <source>
        <dbReference type="SAM" id="MobiDB-lite"/>
    </source>
</evidence>
<feature type="region of interest" description="Disordered" evidence="2">
    <location>
        <begin position="65"/>
        <end position="87"/>
    </location>
</feature>
<evidence type="ECO:0000313" key="5">
    <source>
        <dbReference type="Proteomes" id="UP001230051"/>
    </source>
</evidence>
<evidence type="ECO:0000259" key="3">
    <source>
        <dbReference type="PROSITE" id="PS50076"/>
    </source>
</evidence>
<comment type="caution">
    <text evidence="4">The sequence shown here is derived from an EMBL/GenBank/DDBJ whole genome shotgun (WGS) entry which is preliminary data.</text>
</comment>
<dbReference type="InterPro" id="IPR036869">
    <property type="entry name" value="J_dom_sf"/>
</dbReference>
<dbReference type="InterPro" id="IPR003903">
    <property type="entry name" value="UIM_dom"/>
</dbReference>
<dbReference type="PANTHER" id="PTHR45168:SF3">
    <property type="entry name" value="DNAJ HEAT SHOCK PROTEIN FAMILY (HSP40) MEMBER B2"/>
    <property type="match status" value="1"/>
</dbReference>
<dbReference type="GO" id="GO:0030544">
    <property type="term" value="F:Hsp70 protein binding"/>
    <property type="evidence" value="ECO:0007669"/>
    <property type="project" value="InterPro"/>
</dbReference>
<dbReference type="InterPro" id="IPR018253">
    <property type="entry name" value="DnaJ_domain_CS"/>
</dbReference>
<reference evidence="4" key="1">
    <citation type="submission" date="2022-02" db="EMBL/GenBank/DDBJ databases">
        <title>Atlantic sturgeon de novo genome assembly.</title>
        <authorList>
            <person name="Stock M."/>
            <person name="Klopp C."/>
            <person name="Guiguen Y."/>
            <person name="Cabau C."/>
            <person name="Parinello H."/>
            <person name="Santidrian Yebra-Pimentel E."/>
            <person name="Kuhl H."/>
            <person name="Dirks R.P."/>
            <person name="Guessner J."/>
            <person name="Wuertz S."/>
            <person name="Du K."/>
            <person name="Schartl M."/>
        </authorList>
    </citation>
    <scope>NUCLEOTIDE SEQUENCE</scope>
    <source>
        <strain evidence="4">STURGEONOMICS-FGT-2020</strain>
        <tissue evidence="4">Whole blood</tissue>
    </source>
</reference>
<feature type="compositionally biased region" description="Basic residues" evidence="2">
    <location>
        <begin position="370"/>
        <end position="380"/>
    </location>
</feature>
<keyword evidence="5" id="KW-1185">Reference proteome</keyword>
<dbReference type="InterPro" id="IPR001623">
    <property type="entry name" value="DnaJ_domain"/>
</dbReference>
<dbReference type="Proteomes" id="UP001230051">
    <property type="component" value="Unassembled WGS sequence"/>
</dbReference>
<dbReference type="Gene3D" id="6.10.140.100">
    <property type="match status" value="1"/>
</dbReference>
<sequence>MVDYYDILGVPRNAPQDDIKKAYRKQALRWHPDKNPDNKEYAEKKFKEIAEAYEVLADKNKRDVYDRHGKDGLTGQTSEPSSADFPGFTFTFRSPEEVFREFFGGRDPFADFFDDFVPFSDMHRSTRESRPGPRSFFSFPGADFTSFSSMGGSGVGQFRSVSTSTRIVNGKQITTKKVIENGQERIEVEEDGQLKSIRINGVEDEMALALELSQREEQQSTLQSQDSFSRVGPTQRSFSSTPFSHWKSSWDEDGEDEDLQLAIANSLSAMEGAGPHGAGVRTVRECTGRGGVRRSESERASTKHQQEGKTEETGGSSGITSTVPEKPAGMGKKGKTRDRNQASSSEGLEGNQGSSPEAQVEGGDCGTEPKKKKKSKCCVC</sequence>
<dbReference type="PROSITE" id="PS00636">
    <property type="entry name" value="DNAJ_1"/>
    <property type="match status" value="1"/>
</dbReference>
<dbReference type="InterPro" id="IPR043183">
    <property type="entry name" value="DNJB2/6-like"/>
</dbReference>
<dbReference type="GO" id="GO:0005737">
    <property type="term" value="C:cytoplasm"/>
    <property type="evidence" value="ECO:0007669"/>
    <property type="project" value="UniProtKB-ARBA"/>
</dbReference>
<name>A0AAD8G1S4_ACIOX</name>
<dbReference type="AlphaFoldDB" id="A0AAD8G1S4"/>
<accession>A0AAD8G1S4</accession>
<feature type="domain" description="J" evidence="3">
    <location>
        <begin position="3"/>
        <end position="69"/>
    </location>
</feature>
<keyword evidence="1" id="KW-0143">Chaperone</keyword>
<feature type="compositionally biased region" description="Polar residues" evidence="2">
    <location>
        <begin position="341"/>
        <end position="357"/>
    </location>
</feature>
<dbReference type="SUPFAM" id="SSF46565">
    <property type="entry name" value="Chaperone J-domain"/>
    <property type="match status" value="1"/>
</dbReference>
<dbReference type="PROSITE" id="PS50330">
    <property type="entry name" value="UIM"/>
    <property type="match status" value="1"/>
</dbReference>
<dbReference type="FunFam" id="1.10.287.110:FF:000021">
    <property type="entry name" value="DnaJ (Hsp40) homolog, subfamily B, member 2"/>
    <property type="match status" value="1"/>
</dbReference>
<dbReference type="PROSITE" id="PS50076">
    <property type="entry name" value="DNAJ_2"/>
    <property type="match status" value="1"/>
</dbReference>
<dbReference type="GO" id="GO:0051082">
    <property type="term" value="F:unfolded protein binding"/>
    <property type="evidence" value="ECO:0007669"/>
    <property type="project" value="InterPro"/>
</dbReference>
<dbReference type="CDD" id="cd06257">
    <property type="entry name" value="DnaJ"/>
    <property type="match status" value="1"/>
</dbReference>
<gene>
    <name evidence="4" type="ORF">AOXY_G14006</name>
</gene>
<proteinExistence type="predicted"/>
<dbReference type="PANTHER" id="PTHR45168">
    <property type="entry name" value="DNAJ HOMOLOG SUBFAMILY B MEMBER 2"/>
    <property type="match status" value="1"/>
</dbReference>
<feature type="compositionally biased region" description="Basic and acidic residues" evidence="2">
    <location>
        <begin position="282"/>
        <end position="312"/>
    </location>
</feature>
<feature type="region of interest" description="Disordered" evidence="2">
    <location>
        <begin position="215"/>
        <end position="380"/>
    </location>
</feature>
<dbReference type="PRINTS" id="PR00625">
    <property type="entry name" value="JDOMAIN"/>
</dbReference>
<evidence type="ECO:0000313" key="4">
    <source>
        <dbReference type="EMBL" id="KAK1165465.1"/>
    </source>
</evidence>
<dbReference type="SMART" id="SM00271">
    <property type="entry name" value="DnaJ"/>
    <property type="match status" value="1"/>
</dbReference>
<dbReference type="EMBL" id="JAGXEW010000012">
    <property type="protein sequence ID" value="KAK1165465.1"/>
    <property type="molecule type" value="Genomic_DNA"/>
</dbReference>
<organism evidence="4 5">
    <name type="scientific">Acipenser oxyrinchus oxyrinchus</name>
    <dbReference type="NCBI Taxonomy" id="40147"/>
    <lineage>
        <taxon>Eukaryota</taxon>
        <taxon>Metazoa</taxon>
        <taxon>Chordata</taxon>
        <taxon>Craniata</taxon>
        <taxon>Vertebrata</taxon>
        <taxon>Euteleostomi</taxon>
        <taxon>Actinopterygii</taxon>
        <taxon>Chondrostei</taxon>
        <taxon>Acipenseriformes</taxon>
        <taxon>Acipenseridae</taxon>
        <taxon>Acipenser</taxon>
    </lineage>
</organism>
<protein>
    <recommendedName>
        <fullName evidence="3">J domain-containing protein</fullName>
    </recommendedName>
</protein>
<dbReference type="Gene3D" id="1.10.287.110">
    <property type="entry name" value="DnaJ domain"/>
    <property type="match status" value="1"/>
</dbReference>
<evidence type="ECO:0000256" key="1">
    <source>
        <dbReference type="ARBA" id="ARBA00023186"/>
    </source>
</evidence>
<dbReference type="SMART" id="SM00726">
    <property type="entry name" value="UIM"/>
    <property type="match status" value="2"/>
</dbReference>